<dbReference type="GO" id="GO:0015421">
    <property type="term" value="F:ABC-type oligopeptide transporter activity"/>
    <property type="evidence" value="ECO:0007669"/>
    <property type="project" value="TreeGrafter"/>
</dbReference>
<keyword evidence="6 12" id="KW-0067">ATP-binding</keyword>
<evidence type="ECO:0000256" key="1">
    <source>
        <dbReference type="ARBA" id="ARBA00004651"/>
    </source>
</evidence>
<dbReference type="PROSITE" id="PS50929">
    <property type="entry name" value="ABC_TM1F"/>
    <property type="match status" value="1"/>
</dbReference>
<evidence type="ECO:0000256" key="7">
    <source>
        <dbReference type="ARBA" id="ARBA00022989"/>
    </source>
</evidence>
<keyword evidence="2" id="KW-0813">Transport</keyword>
<dbReference type="InterPro" id="IPR011527">
    <property type="entry name" value="ABC1_TM_dom"/>
</dbReference>
<dbReference type="InterPro" id="IPR017871">
    <property type="entry name" value="ABC_transporter-like_CS"/>
</dbReference>
<dbReference type="PANTHER" id="PTHR43394">
    <property type="entry name" value="ATP-DEPENDENT PERMEASE MDL1, MITOCHONDRIAL"/>
    <property type="match status" value="1"/>
</dbReference>
<feature type="transmembrane region" description="Helical" evidence="9">
    <location>
        <begin position="63"/>
        <end position="84"/>
    </location>
</feature>
<gene>
    <name evidence="12" type="ordered locus">CTN_0648</name>
</gene>
<dbReference type="EMBL" id="CP000916">
    <property type="protein sequence ID" value="ACM22824.1"/>
    <property type="molecule type" value="Genomic_DNA"/>
</dbReference>
<dbReference type="GO" id="GO:0005886">
    <property type="term" value="C:plasma membrane"/>
    <property type="evidence" value="ECO:0007669"/>
    <property type="project" value="UniProtKB-SubCell"/>
</dbReference>
<evidence type="ECO:0000313" key="12">
    <source>
        <dbReference type="EMBL" id="ACM22824.1"/>
    </source>
</evidence>
<dbReference type="CDD" id="cd03254">
    <property type="entry name" value="ABCC_Glucan_exporter_like"/>
    <property type="match status" value="1"/>
</dbReference>
<dbReference type="HOGENOM" id="CLU_000604_84_3_0"/>
<evidence type="ECO:0000256" key="5">
    <source>
        <dbReference type="ARBA" id="ARBA00022741"/>
    </source>
</evidence>
<dbReference type="SUPFAM" id="SSF52540">
    <property type="entry name" value="P-loop containing nucleoside triphosphate hydrolases"/>
    <property type="match status" value="1"/>
</dbReference>
<dbReference type="GO" id="GO:0005524">
    <property type="term" value="F:ATP binding"/>
    <property type="evidence" value="ECO:0007669"/>
    <property type="project" value="UniProtKB-KW"/>
</dbReference>
<dbReference type="InterPro" id="IPR027417">
    <property type="entry name" value="P-loop_NTPase"/>
</dbReference>
<keyword evidence="8 9" id="KW-0472">Membrane</keyword>
<comment type="subcellular location">
    <subcellularLocation>
        <location evidence="1">Cell membrane</location>
        <topology evidence="1">Multi-pass membrane protein</topology>
    </subcellularLocation>
</comment>
<evidence type="ECO:0000256" key="8">
    <source>
        <dbReference type="ARBA" id="ARBA00023136"/>
    </source>
</evidence>
<keyword evidence="5" id="KW-0547">Nucleotide-binding</keyword>
<proteinExistence type="predicted"/>
<dbReference type="Proteomes" id="UP000000445">
    <property type="component" value="Chromosome"/>
</dbReference>
<dbReference type="KEGG" id="tna:CTN_0648"/>
<protein>
    <submittedName>
        <fullName evidence="12">ABC transporter, ATP-binding protein</fullName>
    </submittedName>
</protein>
<dbReference type="Gene3D" id="1.20.1560.10">
    <property type="entry name" value="ABC transporter type 1, transmembrane domain"/>
    <property type="match status" value="1"/>
</dbReference>
<evidence type="ECO:0000256" key="2">
    <source>
        <dbReference type="ARBA" id="ARBA00022448"/>
    </source>
</evidence>
<feature type="transmembrane region" description="Helical" evidence="9">
    <location>
        <begin position="245"/>
        <end position="271"/>
    </location>
</feature>
<feature type="transmembrane region" description="Helical" evidence="9">
    <location>
        <begin position="167"/>
        <end position="188"/>
    </location>
</feature>
<accession>B9K791</accession>
<keyword evidence="7 9" id="KW-1133">Transmembrane helix</keyword>
<dbReference type="CDD" id="cd18544">
    <property type="entry name" value="ABC_6TM_TmrA_like"/>
    <property type="match status" value="1"/>
</dbReference>
<keyword evidence="3" id="KW-1003">Cell membrane</keyword>
<keyword evidence="13" id="KW-1185">Reference proteome</keyword>
<evidence type="ECO:0000256" key="3">
    <source>
        <dbReference type="ARBA" id="ARBA00022475"/>
    </source>
</evidence>
<reference evidence="12 13" key="1">
    <citation type="journal article" date="2009" name="Biosci. Biotechnol. Biochem.">
        <title>WeGAS: a web-based microbial genome annotation system.</title>
        <authorList>
            <person name="Lee D."/>
            <person name="Seo H."/>
            <person name="Park C."/>
            <person name="Park K."/>
        </authorList>
    </citation>
    <scope>NUCLEOTIDE SEQUENCE [LARGE SCALE GENOMIC DNA]</scope>
    <source>
        <strain evidence="13">ATCC 49049 / DSM 4359 / NBRC 107923 / NS-E</strain>
    </source>
</reference>
<dbReference type="eggNOG" id="COG1132">
    <property type="taxonomic scope" value="Bacteria"/>
</dbReference>
<organism evidence="12 13">
    <name type="scientific">Thermotoga neapolitana (strain ATCC 49049 / DSM 4359 / NBRC 107923 / NS-E)</name>
    <dbReference type="NCBI Taxonomy" id="309803"/>
    <lineage>
        <taxon>Bacteria</taxon>
        <taxon>Thermotogati</taxon>
        <taxon>Thermotogota</taxon>
        <taxon>Thermotogae</taxon>
        <taxon>Thermotogales</taxon>
        <taxon>Thermotogaceae</taxon>
        <taxon>Thermotoga</taxon>
    </lineage>
</organism>
<keyword evidence="4 9" id="KW-0812">Transmembrane</keyword>
<dbReference type="Gene3D" id="3.40.50.300">
    <property type="entry name" value="P-loop containing nucleotide triphosphate hydrolases"/>
    <property type="match status" value="1"/>
</dbReference>
<dbReference type="PROSITE" id="PS50893">
    <property type="entry name" value="ABC_TRANSPORTER_2"/>
    <property type="match status" value="1"/>
</dbReference>
<sequence length="582" mass="66262">MVSLSPEKFLLRYAGKYWYLFLVGTVLSLALTVLEILPPRLMKTAIDTFLTGKGLTITERFQGIVTTAFIILGIRGLSFLFGFASTYVTGYAGAKIVLLMRRDVFSHVVSLPYSFFTKIPSGVVTTRIVNDTQNIQEFFSSVVTSVIMDVLLLGAVVFSLVQISKELFGHVYYLLPIIAISILLFRYFDRRAYRKVRTNLARLNAFLAEHIAGVNIIKILNLEKHKEEEFSHVSEAYYRSLMEQLYVFGIFRPLMDFLYFLGVSLVIWYGARYIADRTLGFGALYAFVSYLDMFFRPLRDLSEKYDIIQNSMASSEKILNLLKEEKETVGDPNGPGQISKGLLRFEKVWFSYDGENWVLKDVDLEFHPGKLYAIVGETGAGKSTLMSLINGLYIPQKGRILIDEIPLLAYNLKVARRQIAAVPQDVMLFSGTILDNIRLFDERIPEKEVLRALERVHAMDIIERLPGGIHYEIVERGTTLSAGERQLIALARAVLFDAKIFILDEATSNVDVITEMKIQESLRELSKERTVIMIAHRLSTVRDADEIVVIHNGRVVEKGTHSELLGRKGVYYRLYRIQFENV</sequence>
<dbReference type="Pfam" id="PF00005">
    <property type="entry name" value="ABC_tran"/>
    <property type="match status" value="1"/>
</dbReference>
<dbReference type="InterPro" id="IPR003439">
    <property type="entry name" value="ABC_transporter-like_ATP-bd"/>
</dbReference>
<dbReference type="InterPro" id="IPR003593">
    <property type="entry name" value="AAA+_ATPase"/>
</dbReference>
<dbReference type="FunFam" id="3.40.50.300:FF:000221">
    <property type="entry name" value="Multidrug ABC transporter ATP-binding protein"/>
    <property type="match status" value="1"/>
</dbReference>
<dbReference type="InterPro" id="IPR036640">
    <property type="entry name" value="ABC1_TM_sf"/>
</dbReference>
<evidence type="ECO:0000259" key="11">
    <source>
        <dbReference type="PROSITE" id="PS50929"/>
    </source>
</evidence>
<feature type="domain" description="ABC transporter" evidence="10">
    <location>
        <begin position="343"/>
        <end position="577"/>
    </location>
</feature>
<feature type="transmembrane region" description="Helical" evidence="9">
    <location>
        <begin position="104"/>
        <end position="126"/>
    </location>
</feature>
<evidence type="ECO:0000259" key="10">
    <source>
        <dbReference type="PROSITE" id="PS50893"/>
    </source>
</evidence>
<feature type="transmembrane region" description="Helical" evidence="9">
    <location>
        <begin position="17"/>
        <end position="37"/>
    </location>
</feature>
<dbReference type="PROSITE" id="PS00211">
    <property type="entry name" value="ABC_TRANSPORTER_1"/>
    <property type="match status" value="1"/>
</dbReference>
<evidence type="ECO:0000313" key="13">
    <source>
        <dbReference type="Proteomes" id="UP000000445"/>
    </source>
</evidence>
<evidence type="ECO:0000256" key="4">
    <source>
        <dbReference type="ARBA" id="ARBA00022692"/>
    </source>
</evidence>
<dbReference type="Pfam" id="PF00664">
    <property type="entry name" value="ABC_membrane"/>
    <property type="match status" value="1"/>
</dbReference>
<dbReference type="SUPFAM" id="SSF90123">
    <property type="entry name" value="ABC transporter transmembrane region"/>
    <property type="match status" value="1"/>
</dbReference>
<dbReference type="InterPro" id="IPR039421">
    <property type="entry name" value="Type_1_exporter"/>
</dbReference>
<feature type="transmembrane region" description="Helical" evidence="9">
    <location>
        <begin position="138"/>
        <end position="161"/>
    </location>
</feature>
<evidence type="ECO:0000256" key="9">
    <source>
        <dbReference type="SAM" id="Phobius"/>
    </source>
</evidence>
<dbReference type="AlphaFoldDB" id="B9K791"/>
<name>B9K791_THENN</name>
<feature type="domain" description="ABC transmembrane type-1" evidence="11">
    <location>
        <begin position="22"/>
        <end position="310"/>
    </location>
</feature>
<dbReference type="SMART" id="SM00382">
    <property type="entry name" value="AAA"/>
    <property type="match status" value="1"/>
</dbReference>
<dbReference type="STRING" id="309803.CTN_0648"/>
<dbReference type="PANTHER" id="PTHR43394:SF1">
    <property type="entry name" value="ATP-BINDING CASSETTE SUB-FAMILY B MEMBER 10, MITOCHONDRIAL"/>
    <property type="match status" value="1"/>
</dbReference>
<dbReference type="GO" id="GO:0016887">
    <property type="term" value="F:ATP hydrolysis activity"/>
    <property type="evidence" value="ECO:0007669"/>
    <property type="project" value="InterPro"/>
</dbReference>
<evidence type="ECO:0000256" key="6">
    <source>
        <dbReference type="ARBA" id="ARBA00022840"/>
    </source>
</evidence>